<dbReference type="AlphaFoldDB" id="A0A2I1CEG0"/>
<protein>
    <submittedName>
        <fullName evidence="1">Uncharacterized protein</fullName>
    </submittedName>
</protein>
<evidence type="ECO:0000313" key="1">
    <source>
        <dbReference type="EMBL" id="PKX96006.1"/>
    </source>
</evidence>
<sequence>MDDAETLDINIFIQSVLEGIRRELEKRLDCPEDEKEDWLLQLAESELTDEYVEDKEINTLTSLLTNYVVDYPWIYDPSRASTVNQLVDGSEPVSSRIENIKHLDYALGLAVNFLLRSQEYCERALKSLQSHIKEGGHINIPYLRLNPALDGSLAEGKYIVMAAIKLNTIKDLITAYRLTESTLRFPAPATIMPEAFGRWLLGTSYSYELNSQQDILSQTVKALKRIFDDLRMGILLE</sequence>
<organism evidence="1 2">
    <name type="scientific">Aspergillus novofumigatus (strain IBT 16806)</name>
    <dbReference type="NCBI Taxonomy" id="1392255"/>
    <lineage>
        <taxon>Eukaryota</taxon>
        <taxon>Fungi</taxon>
        <taxon>Dikarya</taxon>
        <taxon>Ascomycota</taxon>
        <taxon>Pezizomycotina</taxon>
        <taxon>Eurotiomycetes</taxon>
        <taxon>Eurotiomycetidae</taxon>
        <taxon>Eurotiales</taxon>
        <taxon>Aspergillaceae</taxon>
        <taxon>Aspergillus</taxon>
        <taxon>Aspergillus subgen. Fumigati</taxon>
    </lineage>
</organism>
<dbReference type="Proteomes" id="UP000234474">
    <property type="component" value="Unassembled WGS sequence"/>
</dbReference>
<accession>A0A2I1CEG0</accession>
<evidence type="ECO:0000313" key="2">
    <source>
        <dbReference type="Proteomes" id="UP000234474"/>
    </source>
</evidence>
<gene>
    <name evidence="1" type="ORF">P174DRAFT_430308</name>
</gene>
<dbReference type="EMBL" id="MSZS01000003">
    <property type="protein sequence ID" value="PKX96006.1"/>
    <property type="molecule type" value="Genomic_DNA"/>
</dbReference>
<dbReference type="GeneID" id="36532944"/>
<dbReference type="RefSeq" id="XP_024684601.1">
    <property type="nucleotide sequence ID" value="XM_024825619.1"/>
</dbReference>
<proteinExistence type="predicted"/>
<reference evidence="2" key="1">
    <citation type="journal article" date="2018" name="Proc. Natl. Acad. Sci. U.S.A.">
        <title>Linking secondary metabolites to gene clusters through genome sequencing of six diverse Aspergillus species.</title>
        <authorList>
            <person name="Kaerboelling I."/>
            <person name="Vesth T.C."/>
            <person name="Frisvad J.C."/>
            <person name="Nybo J.L."/>
            <person name="Theobald S."/>
            <person name="Kuo A."/>
            <person name="Bowyer P."/>
            <person name="Matsuda Y."/>
            <person name="Mondo S."/>
            <person name="Lyhne E.K."/>
            <person name="Kogle M.E."/>
            <person name="Clum A."/>
            <person name="Lipzen A."/>
            <person name="Salamov A."/>
            <person name="Ngan C.Y."/>
            <person name="Daum C."/>
            <person name="Chiniquy J."/>
            <person name="Barry K."/>
            <person name="LaButti K."/>
            <person name="Haridas S."/>
            <person name="Simmons B.A."/>
            <person name="Magnuson J.K."/>
            <person name="Mortensen U.H."/>
            <person name="Larsen T.O."/>
            <person name="Grigoriev I.V."/>
            <person name="Baker S.E."/>
            <person name="Andersen M.R."/>
        </authorList>
    </citation>
    <scope>NUCLEOTIDE SEQUENCE [LARGE SCALE GENOMIC DNA]</scope>
    <source>
        <strain evidence="2">IBT 16806</strain>
    </source>
</reference>
<comment type="caution">
    <text evidence="1">The sequence shown here is derived from an EMBL/GenBank/DDBJ whole genome shotgun (WGS) entry which is preliminary data.</text>
</comment>
<dbReference type="OrthoDB" id="4505173at2759"/>
<name>A0A2I1CEG0_ASPN1</name>
<dbReference type="VEuPathDB" id="FungiDB:P174DRAFT_430308"/>
<keyword evidence="2" id="KW-1185">Reference proteome</keyword>